<evidence type="ECO:0000313" key="3">
    <source>
        <dbReference type="Proteomes" id="UP000054560"/>
    </source>
</evidence>
<dbReference type="EMBL" id="KQ242210">
    <property type="protein sequence ID" value="KNC80005.1"/>
    <property type="molecule type" value="Genomic_DNA"/>
</dbReference>
<feature type="compositionally biased region" description="Polar residues" evidence="1">
    <location>
        <begin position="95"/>
        <end position="110"/>
    </location>
</feature>
<evidence type="ECO:0000256" key="1">
    <source>
        <dbReference type="SAM" id="MobiDB-lite"/>
    </source>
</evidence>
<feature type="compositionally biased region" description="Basic residues" evidence="1">
    <location>
        <begin position="116"/>
        <end position="125"/>
    </location>
</feature>
<sequence>MLLDVEESFHTDIIDTTFSGISKSLVRPPTSFNTIKDRLPNLSGTAVKLLKGLMTYDPHGRLSARDALSHPYFREAPTPTSSEMLPTFPEHRNATKSTPSTRRAKSNLSSWDLKPKARHAYQGHT</sequence>
<dbReference type="OrthoDB" id="4062651at2759"/>
<dbReference type="Gene3D" id="1.10.510.10">
    <property type="entry name" value="Transferase(Phosphotransferase) domain 1"/>
    <property type="match status" value="1"/>
</dbReference>
<dbReference type="InterPro" id="IPR011009">
    <property type="entry name" value="Kinase-like_dom_sf"/>
</dbReference>
<feature type="region of interest" description="Disordered" evidence="1">
    <location>
        <begin position="70"/>
        <end position="125"/>
    </location>
</feature>
<dbReference type="RefSeq" id="XP_014153907.1">
    <property type="nucleotide sequence ID" value="XM_014298432.1"/>
</dbReference>
<dbReference type="GeneID" id="25908124"/>
<dbReference type="STRING" id="667725.A0A0L0FT74"/>
<dbReference type="AlphaFoldDB" id="A0A0L0FT74"/>
<organism evidence="2 3">
    <name type="scientific">Sphaeroforma arctica JP610</name>
    <dbReference type="NCBI Taxonomy" id="667725"/>
    <lineage>
        <taxon>Eukaryota</taxon>
        <taxon>Ichthyosporea</taxon>
        <taxon>Ichthyophonida</taxon>
        <taxon>Sphaeroforma</taxon>
    </lineage>
</organism>
<reference evidence="2 3" key="1">
    <citation type="submission" date="2011-02" db="EMBL/GenBank/DDBJ databases">
        <title>The Genome Sequence of Sphaeroforma arctica JP610.</title>
        <authorList>
            <consortium name="The Broad Institute Genome Sequencing Platform"/>
            <person name="Russ C."/>
            <person name="Cuomo C."/>
            <person name="Young S.K."/>
            <person name="Zeng Q."/>
            <person name="Gargeya S."/>
            <person name="Alvarado L."/>
            <person name="Berlin A."/>
            <person name="Chapman S.B."/>
            <person name="Chen Z."/>
            <person name="Freedman E."/>
            <person name="Gellesch M."/>
            <person name="Goldberg J."/>
            <person name="Griggs A."/>
            <person name="Gujja S."/>
            <person name="Heilman E."/>
            <person name="Heiman D."/>
            <person name="Howarth C."/>
            <person name="Mehta T."/>
            <person name="Neiman D."/>
            <person name="Pearson M."/>
            <person name="Roberts A."/>
            <person name="Saif S."/>
            <person name="Shea T."/>
            <person name="Shenoy N."/>
            <person name="Sisk P."/>
            <person name="Stolte C."/>
            <person name="Sykes S."/>
            <person name="White J."/>
            <person name="Yandava C."/>
            <person name="Burger G."/>
            <person name="Gray M.W."/>
            <person name="Holland P.W.H."/>
            <person name="King N."/>
            <person name="Lang F.B.F."/>
            <person name="Roger A.J."/>
            <person name="Ruiz-Trillo I."/>
            <person name="Haas B."/>
            <person name="Nusbaum C."/>
            <person name="Birren B."/>
        </authorList>
    </citation>
    <scope>NUCLEOTIDE SEQUENCE [LARGE SCALE GENOMIC DNA]</scope>
    <source>
        <strain evidence="2 3">JP610</strain>
    </source>
</reference>
<proteinExistence type="predicted"/>
<dbReference type="SUPFAM" id="SSF56112">
    <property type="entry name" value="Protein kinase-like (PK-like)"/>
    <property type="match status" value="1"/>
</dbReference>
<evidence type="ECO:0008006" key="4">
    <source>
        <dbReference type="Google" id="ProtNLM"/>
    </source>
</evidence>
<accession>A0A0L0FT74</accession>
<dbReference type="Proteomes" id="UP000054560">
    <property type="component" value="Unassembled WGS sequence"/>
</dbReference>
<name>A0A0L0FT74_9EUKA</name>
<dbReference type="eggNOG" id="KOG0663">
    <property type="taxonomic scope" value="Eukaryota"/>
</dbReference>
<keyword evidence="3" id="KW-1185">Reference proteome</keyword>
<evidence type="ECO:0000313" key="2">
    <source>
        <dbReference type="EMBL" id="KNC80005.1"/>
    </source>
</evidence>
<gene>
    <name evidence="2" type="ORF">SARC_07620</name>
</gene>
<protein>
    <recommendedName>
        <fullName evidence="4">Protein kinase domain-containing protein</fullName>
    </recommendedName>
</protein>